<dbReference type="Pfam" id="PF13193">
    <property type="entry name" value="AMP-binding_C"/>
    <property type="match status" value="1"/>
</dbReference>
<dbReference type="Gene3D" id="3.30.300.30">
    <property type="match status" value="1"/>
</dbReference>
<feature type="domain" description="AMP-binding enzyme C-terminal" evidence="1">
    <location>
        <begin position="91"/>
        <end position="146"/>
    </location>
</feature>
<dbReference type="InterPro" id="IPR045851">
    <property type="entry name" value="AMP-bd_C_sf"/>
</dbReference>
<dbReference type="OrthoDB" id="6485306at2759"/>
<evidence type="ECO:0000313" key="3">
    <source>
        <dbReference type="Proteomes" id="UP000821853"/>
    </source>
</evidence>
<sequence>MHPIMEKAMTALPSKRSEDENHLQLLQIFKETLIRTFDSLTLEDARIQHCWRCYCFTGDAGYYDEDGRLYVADRLKQMIKCMGNQVVPAELEELLMQEHSDVIAEVSVIGLPHPEYGEAAAAAVVLTEEGRGQDLEDLAKRIKATIAGTKIEGF</sequence>
<dbReference type="Gene3D" id="3.40.50.12780">
    <property type="entry name" value="N-terminal domain of ligase-like"/>
    <property type="match status" value="1"/>
</dbReference>
<accession>A0A9J6GD62</accession>
<proteinExistence type="predicted"/>
<dbReference type="VEuPathDB" id="VectorBase:HLOH_055248"/>
<evidence type="ECO:0000259" key="1">
    <source>
        <dbReference type="Pfam" id="PF13193"/>
    </source>
</evidence>
<reference evidence="2 3" key="1">
    <citation type="journal article" date="2020" name="Cell">
        <title>Large-Scale Comparative Analyses of Tick Genomes Elucidate Their Genetic Diversity and Vector Capacities.</title>
        <authorList>
            <consortium name="Tick Genome and Microbiome Consortium (TIGMIC)"/>
            <person name="Jia N."/>
            <person name="Wang J."/>
            <person name="Shi W."/>
            <person name="Du L."/>
            <person name="Sun Y."/>
            <person name="Zhan W."/>
            <person name="Jiang J.F."/>
            <person name="Wang Q."/>
            <person name="Zhang B."/>
            <person name="Ji P."/>
            <person name="Bell-Sakyi L."/>
            <person name="Cui X.M."/>
            <person name="Yuan T.T."/>
            <person name="Jiang B.G."/>
            <person name="Yang W.F."/>
            <person name="Lam T.T."/>
            <person name="Chang Q.C."/>
            <person name="Ding S.J."/>
            <person name="Wang X.J."/>
            <person name="Zhu J.G."/>
            <person name="Ruan X.D."/>
            <person name="Zhao L."/>
            <person name="Wei J.T."/>
            <person name="Ye R.Z."/>
            <person name="Que T.C."/>
            <person name="Du C.H."/>
            <person name="Zhou Y.H."/>
            <person name="Cheng J.X."/>
            <person name="Dai P.F."/>
            <person name="Guo W.B."/>
            <person name="Han X.H."/>
            <person name="Huang E.J."/>
            <person name="Li L.F."/>
            <person name="Wei W."/>
            <person name="Gao Y.C."/>
            <person name="Liu J.Z."/>
            <person name="Shao H.Z."/>
            <person name="Wang X."/>
            <person name="Wang C.C."/>
            <person name="Yang T.C."/>
            <person name="Huo Q.B."/>
            <person name="Li W."/>
            <person name="Chen H.Y."/>
            <person name="Chen S.E."/>
            <person name="Zhou L.G."/>
            <person name="Ni X.B."/>
            <person name="Tian J.H."/>
            <person name="Sheng Y."/>
            <person name="Liu T."/>
            <person name="Pan Y.S."/>
            <person name="Xia L.Y."/>
            <person name="Li J."/>
            <person name="Zhao F."/>
            <person name="Cao W.C."/>
        </authorList>
    </citation>
    <scope>NUCLEOTIDE SEQUENCE [LARGE SCALE GENOMIC DNA]</scope>
    <source>
        <strain evidence="2">HaeL-2018</strain>
    </source>
</reference>
<dbReference type="SUPFAM" id="SSF56801">
    <property type="entry name" value="Acetyl-CoA synthetase-like"/>
    <property type="match status" value="1"/>
</dbReference>
<dbReference type="AlphaFoldDB" id="A0A9J6GD62"/>
<dbReference type="PANTHER" id="PTHR24096:SF422">
    <property type="entry name" value="BCDNA.GH02901"/>
    <property type="match status" value="1"/>
</dbReference>
<dbReference type="InterPro" id="IPR025110">
    <property type="entry name" value="AMP-bd_C"/>
</dbReference>
<dbReference type="EMBL" id="JABSTR010000006">
    <property type="protein sequence ID" value="KAH9372352.1"/>
    <property type="molecule type" value="Genomic_DNA"/>
</dbReference>
<dbReference type="PANTHER" id="PTHR24096">
    <property type="entry name" value="LONG-CHAIN-FATTY-ACID--COA LIGASE"/>
    <property type="match status" value="1"/>
</dbReference>
<name>A0A9J6GD62_HAELO</name>
<keyword evidence="3" id="KW-1185">Reference proteome</keyword>
<comment type="caution">
    <text evidence="2">The sequence shown here is derived from an EMBL/GenBank/DDBJ whole genome shotgun (WGS) entry which is preliminary data.</text>
</comment>
<protein>
    <recommendedName>
        <fullName evidence="1">AMP-binding enzyme C-terminal domain-containing protein</fullName>
    </recommendedName>
</protein>
<dbReference type="InterPro" id="IPR042099">
    <property type="entry name" value="ANL_N_sf"/>
</dbReference>
<organism evidence="2 3">
    <name type="scientific">Haemaphysalis longicornis</name>
    <name type="common">Bush tick</name>
    <dbReference type="NCBI Taxonomy" id="44386"/>
    <lineage>
        <taxon>Eukaryota</taxon>
        <taxon>Metazoa</taxon>
        <taxon>Ecdysozoa</taxon>
        <taxon>Arthropoda</taxon>
        <taxon>Chelicerata</taxon>
        <taxon>Arachnida</taxon>
        <taxon>Acari</taxon>
        <taxon>Parasitiformes</taxon>
        <taxon>Ixodida</taxon>
        <taxon>Ixodoidea</taxon>
        <taxon>Ixodidae</taxon>
        <taxon>Haemaphysalinae</taxon>
        <taxon>Haemaphysalis</taxon>
    </lineage>
</organism>
<gene>
    <name evidence="2" type="ORF">HPB48_001591</name>
</gene>
<dbReference type="GO" id="GO:0016405">
    <property type="term" value="F:CoA-ligase activity"/>
    <property type="evidence" value="ECO:0007669"/>
    <property type="project" value="TreeGrafter"/>
</dbReference>
<evidence type="ECO:0000313" key="2">
    <source>
        <dbReference type="EMBL" id="KAH9372352.1"/>
    </source>
</evidence>
<dbReference type="Proteomes" id="UP000821853">
    <property type="component" value="Chromosome 4"/>
</dbReference>